<proteinExistence type="predicted"/>
<evidence type="ECO:0000256" key="1">
    <source>
        <dbReference type="SAM" id="MobiDB-lite"/>
    </source>
</evidence>
<dbReference type="CDD" id="cd00171">
    <property type="entry name" value="Sec7"/>
    <property type="match status" value="1"/>
</dbReference>
<feature type="compositionally biased region" description="Basic and acidic residues" evidence="1">
    <location>
        <begin position="202"/>
        <end position="215"/>
    </location>
</feature>
<feature type="compositionally biased region" description="Polar residues" evidence="1">
    <location>
        <begin position="460"/>
        <end position="474"/>
    </location>
</feature>
<feature type="compositionally biased region" description="Low complexity" evidence="1">
    <location>
        <begin position="294"/>
        <end position="311"/>
    </location>
</feature>
<feature type="compositionally biased region" description="Low complexity" evidence="1">
    <location>
        <begin position="88"/>
        <end position="116"/>
    </location>
</feature>
<dbReference type="PANTHER" id="PTHR10663">
    <property type="entry name" value="GUANYL-NUCLEOTIDE EXCHANGE FACTOR"/>
    <property type="match status" value="1"/>
</dbReference>
<dbReference type="EMBL" id="JALLBG020000096">
    <property type="protein sequence ID" value="KAL3765381.1"/>
    <property type="molecule type" value="Genomic_DNA"/>
</dbReference>
<evidence type="ECO:0000313" key="4">
    <source>
        <dbReference type="Proteomes" id="UP001530293"/>
    </source>
</evidence>
<dbReference type="Proteomes" id="UP001530293">
    <property type="component" value="Unassembled WGS sequence"/>
</dbReference>
<sequence length="1991" mass="217670">MKIASYPPSLPRPSYHEAARHINEEARLVLASLRCGPPHVARGELALGLRELRTLVRGQALDAAGGNGNPAGSDADGGAVGGTGGGESHPNSPRSPPRSAFAMTASSSTAMASTTTVPPPPLPLPSTTDKIDTQTNSIQEGANDNATADIDDDDDEATKEKSAIVVEEEPTRFAVMTPPSSPVHLSPPTPHSVPPSSPPGGDVHRGSVADMEHQHQQQQQPNQIMAHPGPYAYPFLAVIVDPRAAGPHTLVALRALHRLLERGSIVQLTRCTTVTNVATTNTNGNMDDNRDGSIDGSNSNNVGIGSSSSNGENMERRQVEATNNASATTTTTVTSTRSTTTTAAAAMTTTPTVTMTALQNNNMVHETKLEPIARGVLACRFEQTDAGADEAVEMAIADLLRLLLELDASGACAVEAMLVKQVYWNRREKERQSLMMQQQQQQQQDDSKLSTEAQRVVDKQPQQNKHSSGGTTIQIQRLPSSVIMDAFHAVFVTRHTFVHDSGGHHSPALSFHFEQVLMRMIHVIFGGEDDQSALKNGTMMSSRHAGGDRRVLEFLIDSVSLHKKSGGGDMKWTNNNAVLDESTSDDRRTLCLRLIQCCLRIGWGGGGVPRNNSTANEVKVPTMRRSSSVPFDHDELISRLIEDDLCLALLTAGQAIFPQPDVTTSTFRKVASPSSSGVDILGGGAGRSSTSLELLSEVCATLSLLWSLPKLRMRLHAQFESIFSGFYQRALSLLRRRPLPEDGLAYQANMIFDMEAEVILESLVDILCLSSSSGGYGGSASGNNALSTVEDLFCTYDCSLTESDVASGLLVELCRCCGGVVDEDGGTYLPSAAPSRAATTSALTPHSLDSESKTVSPILIARYRSVPDHLKELCSEALLGCVRLLFYGAETLSGDMSTTAVETSSLSSLPLRTAKNKKRILRHAAKLFNEKPKNGLKYLAENGLLPNPPDPKSVASFLRNGLVVGLDKAVVGQYLGEVGKSAKDSDVTTDQDWFHKELLVAFCSSFDFERQTVLDGLRMFLSTFRLPGEAQMIDRILQAFSESVSHQCEESVRGSLKLFSPNEKRASDAAYLLSFSIIMLNTDLHNENIRANRKMKLVDFIRNNRNYGKDISDTDLPAEYLEGIFRNIKEEQIRTLGEGADGFMTVDRWKDVMRSAARFRSHNSTTNTPDVKSIKELLLESSWQPILSAISGLWGLVPPESCHADVSAVSDNDNILRVRLGIDLAYEVLSGSSKLCRPDIFQDLFTNICHMSGLLGEYSLPADERADNFIKSFERQSAFTAAMNVAEENGDLLGLDGWKCVWAMVFELRDLQLLSGITNLMKESDPDLLSPEARTIFCRRMASRFNESDEVGGRPRRGVSLMSFVFGSSDSFDGGRNVPNNGGYIRSTHGKDDQLIWDDFASSDDEDEYSSDFVSFPSEFRRRFASIGASFENQLVYENATVIDEFGTAVTGLERLDLSPANTNSMRARVRRRLSKLVDFHGLVAESRYLSEEGLSDELNSLVEIIRDSSKRASSTKVRENSGARGVMPISPASEAFAEILICEIALKNRDRFTLIWDAILRAHYNSRLTYKHKVESADTDDLHQPETIKLTPGIEKCVTGILRLCVWISNRNINPNEVLSMLKMLHPPCALIWSPLELNLDKHLAEGLWRIVTNVDGLSQINDEGWGGILGLAEWCAARGGLQSDSDTNGGGLDEDDPSLQAFRSLHLILHAVELKDALRVDQWPLVVKSVRCLVEAGERGHCPKLSIASLDLLQVINARLESISDTDGKSSQPLLKFWVPVLEAMSEPAEMSRNGSVRQQAISLLTDSLLDKNSNSIPVDGGLYEIMNSICIPLVGKRVTDLLRIPYDVQSDLEETLTELELCISLLFKPFLHHIKALVSVKQEFIGIWISMLGIVTQLLGESAQNNVESKAARDNIVTRAQLFNTTKELASEHLRNAVMVLAAMGVLIDDSNSHSDSHEISLVTWAAIGSIGYCKPFLNEWKKSACQL</sequence>
<dbReference type="Gene3D" id="1.10.1000.11">
    <property type="entry name" value="Arf Nucleotide-binding Site Opener,domain 2"/>
    <property type="match status" value="1"/>
</dbReference>
<feature type="compositionally biased region" description="Gly residues" evidence="1">
    <location>
        <begin position="78"/>
        <end position="87"/>
    </location>
</feature>
<feature type="compositionally biased region" description="Low complexity" evidence="1">
    <location>
        <begin position="321"/>
        <end position="341"/>
    </location>
</feature>
<dbReference type="InterPro" id="IPR000904">
    <property type="entry name" value="Sec7_dom"/>
</dbReference>
<reference evidence="3 4" key="1">
    <citation type="submission" date="2024-10" db="EMBL/GenBank/DDBJ databases">
        <title>Updated reference genomes for cyclostephanoid diatoms.</title>
        <authorList>
            <person name="Roberts W.R."/>
            <person name="Alverson A.J."/>
        </authorList>
    </citation>
    <scope>NUCLEOTIDE SEQUENCE [LARGE SCALE GENOMIC DNA]</scope>
    <source>
        <strain evidence="3 4">AJA232-27</strain>
    </source>
</reference>
<keyword evidence="4" id="KW-1185">Reference proteome</keyword>
<dbReference type="PROSITE" id="PS50190">
    <property type="entry name" value="SEC7"/>
    <property type="match status" value="1"/>
</dbReference>
<protein>
    <recommendedName>
        <fullName evidence="2">SEC7 domain-containing protein</fullName>
    </recommendedName>
</protein>
<evidence type="ECO:0000259" key="2">
    <source>
        <dbReference type="PROSITE" id="PS50190"/>
    </source>
</evidence>
<name>A0ABD3MTU5_9STRA</name>
<dbReference type="PANTHER" id="PTHR10663:SF388">
    <property type="entry name" value="GOLGI-SPECIFIC BREFELDIN A-RESISTANCE GUANINE NUCLEOTIDE EXCHANGE FACTOR 1"/>
    <property type="match status" value="1"/>
</dbReference>
<feature type="domain" description="SEC7" evidence="2">
    <location>
        <begin position="910"/>
        <end position="1131"/>
    </location>
</feature>
<feature type="region of interest" description="Disordered" evidence="1">
    <location>
        <begin position="280"/>
        <end position="341"/>
    </location>
</feature>
<gene>
    <name evidence="3" type="ORF">ACHAWU_002299</name>
</gene>
<organism evidence="3 4">
    <name type="scientific">Discostella pseudostelligera</name>
    <dbReference type="NCBI Taxonomy" id="259834"/>
    <lineage>
        <taxon>Eukaryota</taxon>
        <taxon>Sar</taxon>
        <taxon>Stramenopiles</taxon>
        <taxon>Ochrophyta</taxon>
        <taxon>Bacillariophyta</taxon>
        <taxon>Coscinodiscophyceae</taxon>
        <taxon>Thalassiosirophycidae</taxon>
        <taxon>Stephanodiscales</taxon>
        <taxon>Stephanodiscaceae</taxon>
        <taxon>Discostella</taxon>
    </lineage>
</organism>
<dbReference type="SUPFAM" id="SSF48425">
    <property type="entry name" value="Sec7 domain"/>
    <property type="match status" value="1"/>
</dbReference>
<dbReference type="GO" id="GO:0016192">
    <property type="term" value="P:vesicle-mediated transport"/>
    <property type="evidence" value="ECO:0007669"/>
    <property type="project" value="UniProtKB-ARBA"/>
</dbReference>
<feature type="region of interest" description="Disordered" evidence="1">
    <location>
        <begin position="63"/>
        <end position="226"/>
    </location>
</feature>
<feature type="compositionally biased region" description="Pro residues" evidence="1">
    <location>
        <begin position="179"/>
        <end position="198"/>
    </location>
</feature>
<dbReference type="InterPro" id="IPR023394">
    <property type="entry name" value="Sec7_C_sf"/>
</dbReference>
<dbReference type="GO" id="GO:0005737">
    <property type="term" value="C:cytoplasm"/>
    <property type="evidence" value="ECO:0007669"/>
    <property type="project" value="UniProtKB-ARBA"/>
</dbReference>
<dbReference type="GO" id="GO:0012505">
    <property type="term" value="C:endomembrane system"/>
    <property type="evidence" value="ECO:0007669"/>
    <property type="project" value="UniProtKB-ARBA"/>
</dbReference>
<dbReference type="Gene3D" id="1.10.220.20">
    <property type="match status" value="1"/>
</dbReference>
<comment type="caution">
    <text evidence="3">The sequence shown here is derived from an EMBL/GenBank/DDBJ whole genome shotgun (WGS) entry which is preliminary data.</text>
</comment>
<accession>A0ABD3MTU5</accession>
<evidence type="ECO:0000313" key="3">
    <source>
        <dbReference type="EMBL" id="KAL3765381.1"/>
    </source>
</evidence>
<dbReference type="InterPro" id="IPR035999">
    <property type="entry name" value="Sec7_dom_sf"/>
</dbReference>
<feature type="region of interest" description="Disordered" evidence="1">
    <location>
        <begin position="434"/>
        <end position="474"/>
    </location>
</feature>
<dbReference type="Pfam" id="PF01369">
    <property type="entry name" value="Sec7"/>
    <property type="match status" value="1"/>
</dbReference>
<dbReference type="SMART" id="SM00222">
    <property type="entry name" value="Sec7"/>
    <property type="match status" value="1"/>
</dbReference>